<feature type="coiled-coil region" evidence="5">
    <location>
        <begin position="147"/>
        <end position="178"/>
    </location>
</feature>
<dbReference type="Pfam" id="PF00578">
    <property type="entry name" value="AhpC-TSA"/>
    <property type="match status" value="1"/>
</dbReference>
<dbReference type="Gene3D" id="3.40.30.10">
    <property type="entry name" value="Glutaredoxin"/>
    <property type="match status" value="1"/>
</dbReference>
<dbReference type="InterPro" id="IPR025380">
    <property type="entry name" value="DUF4369"/>
</dbReference>
<dbReference type="PROSITE" id="PS00194">
    <property type="entry name" value="THIOREDOXIN_1"/>
    <property type="match status" value="1"/>
</dbReference>
<dbReference type="InterPro" id="IPR000866">
    <property type="entry name" value="AhpC/TSA"/>
</dbReference>
<dbReference type="EMBL" id="VUOC01000001">
    <property type="protein sequence ID" value="KAA2245220.1"/>
    <property type="molecule type" value="Genomic_DNA"/>
</dbReference>
<evidence type="ECO:0000313" key="8">
    <source>
        <dbReference type="Proteomes" id="UP000324611"/>
    </source>
</evidence>
<proteinExistence type="predicted"/>
<dbReference type="GO" id="GO:0016209">
    <property type="term" value="F:antioxidant activity"/>
    <property type="evidence" value="ECO:0007669"/>
    <property type="project" value="InterPro"/>
</dbReference>
<name>A0A5B2W3A7_9BACT</name>
<evidence type="ECO:0000256" key="4">
    <source>
        <dbReference type="ARBA" id="ARBA00023284"/>
    </source>
</evidence>
<evidence type="ECO:0000259" key="6">
    <source>
        <dbReference type="PROSITE" id="PS51352"/>
    </source>
</evidence>
<sequence>MKRLFISILVCAPGLLMAQKGSFTLKGKVGKLDKPAKAYLLYSYNSKTILDSADLSGGNFELTGKLDYPETATLIISHDGSNMRQMRKQDRLSLYLEPGQMTLAPADSICQSAVKNSVINDEYTALRTSLAPMDLQYAAMYNEYVAADKATRNSADFQQKMEAKEKAYEQEKKALELAFIKSHPNSLVSLNTVKEYGGAIPDADTVQALFGMLSEKVRQSAPGQLYNKYLVNIARTAIGKVAPEISLPDTAGQVIKLSSLKGKYVLIDFWASWCGPCRAENPNVVKAYEHYKSKGFEILGVSLDNESTKKAWLKAIKDDQLTWLQVSDLKYWDSAVAADYGIRAIPQNFLLDPEGRIIAKNLRGEELDKKLEETLN</sequence>
<dbReference type="InterPro" id="IPR013766">
    <property type="entry name" value="Thioredoxin_domain"/>
</dbReference>
<evidence type="ECO:0000256" key="1">
    <source>
        <dbReference type="ARBA" id="ARBA00004196"/>
    </source>
</evidence>
<reference evidence="7 8" key="1">
    <citation type="submission" date="2019-09" db="EMBL/GenBank/DDBJ databases">
        <title>Chitinophaga ginsengihumi sp. nov., isolated from soil of ginseng rhizosphere.</title>
        <authorList>
            <person name="Lee J."/>
        </authorList>
    </citation>
    <scope>NUCLEOTIDE SEQUENCE [LARGE SCALE GENOMIC DNA]</scope>
    <source>
        <strain evidence="7 8">BN140078</strain>
    </source>
</reference>
<dbReference type="GO" id="GO:0030313">
    <property type="term" value="C:cell envelope"/>
    <property type="evidence" value="ECO:0007669"/>
    <property type="project" value="UniProtKB-SubCell"/>
</dbReference>
<keyword evidence="5" id="KW-0175">Coiled coil</keyword>
<evidence type="ECO:0000313" key="7">
    <source>
        <dbReference type="EMBL" id="KAA2245220.1"/>
    </source>
</evidence>
<dbReference type="Proteomes" id="UP000324611">
    <property type="component" value="Unassembled WGS sequence"/>
</dbReference>
<comment type="caution">
    <text evidence="7">The sequence shown here is derived from an EMBL/GenBank/DDBJ whole genome shotgun (WGS) entry which is preliminary data.</text>
</comment>
<evidence type="ECO:0000256" key="5">
    <source>
        <dbReference type="SAM" id="Coils"/>
    </source>
</evidence>
<organism evidence="7 8">
    <name type="scientific">Chitinophaga agrisoli</name>
    <dbReference type="NCBI Taxonomy" id="2607653"/>
    <lineage>
        <taxon>Bacteria</taxon>
        <taxon>Pseudomonadati</taxon>
        <taxon>Bacteroidota</taxon>
        <taxon>Chitinophagia</taxon>
        <taxon>Chitinophagales</taxon>
        <taxon>Chitinophagaceae</taxon>
        <taxon>Chitinophaga</taxon>
    </lineage>
</organism>
<dbReference type="SUPFAM" id="SSF52833">
    <property type="entry name" value="Thioredoxin-like"/>
    <property type="match status" value="1"/>
</dbReference>
<evidence type="ECO:0000256" key="3">
    <source>
        <dbReference type="ARBA" id="ARBA00023157"/>
    </source>
</evidence>
<keyword evidence="3" id="KW-1015">Disulfide bond</keyword>
<reference evidence="7 8" key="2">
    <citation type="submission" date="2019-09" db="EMBL/GenBank/DDBJ databases">
        <authorList>
            <person name="Jin C."/>
        </authorList>
    </citation>
    <scope>NUCLEOTIDE SEQUENCE [LARGE SCALE GENOMIC DNA]</scope>
    <source>
        <strain evidence="7 8">BN140078</strain>
    </source>
</reference>
<dbReference type="PROSITE" id="PS51352">
    <property type="entry name" value="THIOREDOXIN_2"/>
    <property type="match status" value="1"/>
</dbReference>
<comment type="subcellular location">
    <subcellularLocation>
        <location evidence="1">Cell envelope</location>
    </subcellularLocation>
</comment>
<dbReference type="Pfam" id="PF14289">
    <property type="entry name" value="DUF4369"/>
    <property type="match status" value="1"/>
</dbReference>
<accession>A0A5B2W3A7</accession>
<gene>
    <name evidence="7" type="ORF">F0L74_04455</name>
</gene>
<feature type="domain" description="Thioredoxin" evidence="6">
    <location>
        <begin position="236"/>
        <end position="376"/>
    </location>
</feature>
<dbReference type="InterPro" id="IPR036249">
    <property type="entry name" value="Thioredoxin-like_sf"/>
</dbReference>
<keyword evidence="4" id="KW-0676">Redox-active center</keyword>
<evidence type="ECO:0000256" key="2">
    <source>
        <dbReference type="ARBA" id="ARBA00022748"/>
    </source>
</evidence>
<dbReference type="GO" id="GO:0017004">
    <property type="term" value="P:cytochrome complex assembly"/>
    <property type="evidence" value="ECO:0007669"/>
    <property type="project" value="UniProtKB-KW"/>
</dbReference>
<keyword evidence="2" id="KW-0201">Cytochrome c-type biogenesis</keyword>
<dbReference type="GO" id="GO:0016491">
    <property type="term" value="F:oxidoreductase activity"/>
    <property type="evidence" value="ECO:0007669"/>
    <property type="project" value="InterPro"/>
</dbReference>
<dbReference type="InterPro" id="IPR050553">
    <property type="entry name" value="Thioredoxin_ResA/DsbE_sf"/>
</dbReference>
<keyword evidence="8" id="KW-1185">Reference proteome</keyword>
<dbReference type="PANTHER" id="PTHR42852:SF6">
    <property type="entry name" value="THIOL:DISULFIDE INTERCHANGE PROTEIN DSBE"/>
    <property type="match status" value="1"/>
</dbReference>
<dbReference type="RefSeq" id="WP_149836611.1">
    <property type="nucleotide sequence ID" value="NZ_VUOC01000001.1"/>
</dbReference>
<dbReference type="AlphaFoldDB" id="A0A5B2W3A7"/>
<dbReference type="CDD" id="cd02966">
    <property type="entry name" value="TlpA_like_family"/>
    <property type="match status" value="1"/>
</dbReference>
<dbReference type="InterPro" id="IPR017937">
    <property type="entry name" value="Thioredoxin_CS"/>
</dbReference>
<dbReference type="PANTHER" id="PTHR42852">
    <property type="entry name" value="THIOL:DISULFIDE INTERCHANGE PROTEIN DSBE"/>
    <property type="match status" value="1"/>
</dbReference>
<protein>
    <submittedName>
        <fullName evidence="7">AhpC/TSA family protein</fullName>
    </submittedName>
</protein>